<dbReference type="Proteomes" id="UP000186216">
    <property type="component" value="Unassembled WGS sequence"/>
</dbReference>
<dbReference type="PANTHER" id="PTHR12203:SF35">
    <property type="entry name" value="PROTEIN O-GLUCOSYLTRANSFERASE 1"/>
    <property type="match status" value="1"/>
</dbReference>
<dbReference type="EMBL" id="CP067140">
    <property type="protein sequence ID" value="WCR03143.1"/>
    <property type="molecule type" value="Genomic_DNA"/>
</dbReference>
<dbReference type="InterPro" id="IPR051091">
    <property type="entry name" value="O-Glucosyltr/Glycosyltrsf_90"/>
</dbReference>
<evidence type="ECO:0000313" key="4">
    <source>
        <dbReference type="EMBL" id="WCR03143.1"/>
    </source>
</evidence>
<keyword evidence="1 3" id="KW-0808">Transferase</keyword>
<name>A0AA45W7E9_9RHOB</name>
<reference evidence="3 5" key="1">
    <citation type="submission" date="2017-01" db="EMBL/GenBank/DDBJ databases">
        <authorList>
            <person name="Varghese N."/>
            <person name="Submissions S."/>
        </authorList>
    </citation>
    <scope>NUCLEOTIDE SEQUENCE [LARGE SCALE GENOMIC DNA]</scope>
    <source>
        <strain evidence="3 5">DSM 18447</strain>
    </source>
</reference>
<dbReference type="SUPFAM" id="SSF52540">
    <property type="entry name" value="P-loop containing nucleoside triphosphate hydrolases"/>
    <property type="match status" value="1"/>
</dbReference>
<evidence type="ECO:0000313" key="5">
    <source>
        <dbReference type="Proteomes" id="UP000186216"/>
    </source>
</evidence>
<dbReference type="EMBL" id="FTOU01000016">
    <property type="protein sequence ID" value="SIT08304.1"/>
    <property type="molecule type" value="Genomic_DNA"/>
</dbReference>
<feature type="domain" description="Glycosyl transferase CAP10" evidence="2">
    <location>
        <begin position="471"/>
        <end position="553"/>
    </location>
</feature>
<keyword evidence="6" id="KW-1185">Reference proteome</keyword>
<dbReference type="AlphaFoldDB" id="A0AA45W7E9"/>
<dbReference type="Gene3D" id="3.40.50.300">
    <property type="entry name" value="P-loop containing nucleotide triphosphate hydrolases"/>
    <property type="match status" value="1"/>
</dbReference>
<dbReference type="Proteomes" id="UP001215549">
    <property type="component" value="Chromosome"/>
</dbReference>
<evidence type="ECO:0000313" key="3">
    <source>
        <dbReference type="EMBL" id="SIT08304.1"/>
    </source>
</evidence>
<organism evidence="3 5">
    <name type="scientific">Paracoccus saliphilus</name>
    <dbReference type="NCBI Taxonomy" id="405559"/>
    <lineage>
        <taxon>Bacteria</taxon>
        <taxon>Pseudomonadati</taxon>
        <taxon>Pseudomonadota</taxon>
        <taxon>Alphaproteobacteria</taxon>
        <taxon>Rhodobacterales</taxon>
        <taxon>Paracoccaceae</taxon>
        <taxon>Paracoccus</taxon>
    </lineage>
</organism>
<dbReference type="RefSeq" id="WP_076527791.1">
    <property type="nucleotide sequence ID" value="NZ_CP067140.1"/>
</dbReference>
<evidence type="ECO:0000256" key="1">
    <source>
        <dbReference type="ARBA" id="ARBA00022679"/>
    </source>
</evidence>
<evidence type="ECO:0000259" key="2">
    <source>
        <dbReference type="Pfam" id="PF05686"/>
    </source>
</evidence>
<accession>A0AA45W7E9</accession>
<proteinExistence type="predicted"/>
<sequence length="581" mass="65067">MPRKFFQIGFNKCGTTFIAQLFDMNNIPAVHWLEGDLAEDIAYSKLIGRPPLQKWADDTVVFTDMESVRYLNMPVVEAFKEYAYLDQSFPGSVFLLNTRRVEDWIISRYMHRGGSYARAYAQILGVSVRDLADIWKEEWDAHLAGCRAYFAARPEFIEIDIDEATPEDYRTALSPWFDLPRCPALPGKKVKRKRESYLPKLEAMLTAPDPGAAVPKERREAIAEQLARFACPARLRLEPVGFRAYSGQLARFDAAKGEIRDRDGKLLPIRRGAGGRYHAVPAYPGIRATISTVNDIAEVADHGIYHLDMRRVCLAGSTEEQGIAQPIIAPSRRNGAENVFLWPMPWLHRLGSDGLPGMPLRHEVTFAEKTDRAIWRGGLSGYAPGPDGPDLTRPVSDAIEAVLRAQEDSSQYINAMRDLQASSRVAFVAAHADSLNVDAGLRPDKRAEKALRKAGLASLISPKTDDEFLFSHRYVIALGSNAGTEDFLVAANSQSVVLKEEDGWELFHSGLFRPWKHYIPLQWGAADLKEKLDWARGNPDTCQAMSDAARKLCEELADPAGRRMHLQQVLKDYRRATGQGE</sequence>
<reference evidence="4 6" key="2">
    <citation type="submission" date="2021-01" db="EMBL/GenBank/DDBJ databases">
        <title>Biogeographic distribution of Paracoccus.</title>
        <authorList>
            <person name="Hollensteiner J."/>
            <person name="Leineberger J."/>
            <person name="Brinkhoff T."/>
            <person name="Daniel R."/>
        </authorList>
    </citation>
    <scope>NUCLEOTIDE SEQUENCE [LARGE SCALE GENOMIC DNA]</scope>
    <source>
        <strain evidence="4 6">DSM 18447</strain>
    </source>
</reference>
<gene>
    <name evidence="4" type="ORF">JHX88_20575</name>
    <name evidence="3" type="ORF">SAMN05421772_11675</name>
</gene>
<evidence type="ECO:0000313" key="6">
    <source>
        <dbReference type="Proteomes" id="UP001215549"/>
    </source>
</evidence>
<dbReference type="Pfam" id="PF05686">
    <property type="entry name" value="Glyco_transf_90"/>
    <property type="match status" value="1"/>
</dbReference>
<protein>
    <submittedName>
        <fullName evidence="3">Glycosyl transferase family 90</fullName>
    </submittedName>
</protein>
<dbReference type="InterPro" id="IPR006598">
    <property type="entry name" value="CAP10"/>
</dbReference>
<dbReference type="PANTHER" id="PTHR12203">
    <property type="entry name" value="KDEL LYS-ASP-GLU-LEU CONTAINING - RELATED"/>
    <property type="match status" value="1"/>
</dbReference>
<dbReference type="GO" id="GO:0016740">
    <property type="term" value="F:transferase activity"/>
    <property type="evidence" value="ECO:0007669"/>
    <property type="project" value="UniProtKB-KW"/>
</dbReference>
<dbReference type="InterPro" id="IPR027417">
    <property type="entry name" value="P-loop_NTPase"/>
</dbReference>